<dbReference type="PANTHER" id="PTHR11002">
    <property type="entry name" value="CARBONIC ANHYDRASE"/>
    <property type="match status" value="1"/>
</dbReference>
<keyword evidence="3" id="KW-1133">Transmembrane helix</keyword>
<keyword evidence="2" id="KW-0862">Zinc</keyword>
<feature type="binding site" evidence="2">
    <location>
        <position position="158"/>
    </location>
    <ligand>
        <name>Zn(2+)</name>
        <dbReference type="ChEBI" id="CHEBI:29105"/>
    </ligand>
</feature>
<dbReference type="GeneID" id="58558279"/>
<evidence type="ECO:0000313" key="5">
    <source>
        <dbReference type="Proteomes" id="UP000259465"/>
    </source>
</evidence>
<dbReference type="EMBL" id="CP031968">
    <property type="protein sequence ID" value="AXT45202.1"/>
    <property type="molecule type" value="Genomic_DNA"/>
</dbReference>
<keyword evidence="2" id="KW-0479">Metal-binding</keyword>
<evidence type="ECO:0000256" key="1">
    <source>
        <dbReference type="ARBA" id="ARBA00006217"/>
    </source>
</evidence>
<dbReference type="CDD" id="cd03378">
    <property type="entry name" value="beta_CA_cladeC"/>
    <property type="match status" value="1"/>
</dbReference>
<feature type="transmembrane region" description="Helical" evidence="3">
    <location>
        <begin position="24"/>
        <end position="46"/>
    </location>
</feature>
<comment type="similarity">
    <text evidence="1">Belongs to the beta-class carbonic anhydrase family.</text>
</comment>
<keyword evidence="3" id="KW-0472">Membrane</keyword>
<feature type="binding site" evidence="2">
    <location>
        <position position="102"/>
    </location>
    <ligand>
        <name>Zn(2+)</name>
        <dbReference type="ChEBI" id="CHEBI:29105"/>
    </ligand>
</feature>
<dbReference type="InterPro" id="IPR001765">
    <property type="entry name" value="Carbonic_anhydrase"/>
</dbReference>
<accession>A0AAD0RMD3</accession>
<dbReference type="RefSeq" id="WP_019101561.1">
    <property type="nucleotide sequence ID" value="NZ_CP031968.1"/>
</dbReference>
<evidence type="ECO:0000256" key="3">
    <source>
        <dbReference type="SAM" id="Phobius"/>
    </source>
</evidence>
<dbReference type="SMART" id="SM00947">
    <property type="entry name" value="Pro_CA"/>
    <property type="match status" value="1"/>
</dbReference>
<dbReference type="AlphaFoldDB" id="A0AAD0RMD3"/>
<dbReference type="InterPro" id="IPR036874">
    <property type="entry name" value="Carbonic_anhydrase_sf"/>
</dbReference>
<dbReference type="InterPro" id="IPR006311">
    <property type="entry name" value="TAT_signal"/>
</dbReference>
<dbReference type="SUPFAM" id="SSF53056">
    <property type="entry name" value="beta-carbonic anhydrase, cab"/>
    <property type="match status" value="1"/>
</dbReference>
<dbReference type="KEGG" id="crz:D1345_02890"/>
<keyword evidence="5" id="KW-1185">Reference proteome</keyword>
<dbReference type="PROSITE" id="PS51318">
    <property type="entry name" value="TAT"/>
    <property type="match status" value="1"/>
</dbReference>
<dbReference type="GO" id="GO:0008270">
    <property type="term" value="F:zinc ion binding"/>
    <property type="evidence" value="ECO:0007669"/>
    <property type="project" value="InterPro"/>
</dbReference>
<dbReference type="GO" id="GO:0004089">
    <property type="term" value="F:carbonate dehydratase activity"/>
    <property type="evidence" value="ECO:0007669"/>
    <property type="project" value="InterPro"/>
</dbReference>
<dbReference type="Pfam" id="PF00484">
    <property type="entry name" value="Pro_CA"/>
    <property type="match status" value="1"/>
</dbReference>
<evidence type="ECO:0000313" key="4">
    <source>
        <dbReference type="EMBL" id="AXT45202.1"/>
    </source>
</evidence>
<evidence type="ECO:0000256" key="2">
    <source>
        <dbReference type="PIRSR" id="PIRSR601765-1"/>
    </source>
</evidence>
<dbReference type="Proteomes" id="UP000259465">
    <property type="component" value="Chromosome"/>
</dbReference>
<comment type="cofactor">
    <cofactor evidence="2">
        <name>Zn(2+)</name>
        <dbReference type="ChEBI" id="CHEBI:29105"/>
    </cofactor>
    <text evidence="2">Binds 1 zinc ion per subunit.</text>
</comment>
<organism evidence="4 5">
    <name type="scientific">Chromobacterium rhizoryzae</name>
    <dbReference type="NCBI Taxonomy" id="1778675"/>
    <lineage>
        <taxon>Bacteria</taxon>
        <taxon>Pseudomonadati</taxon>
        <taxon>Pseudomonadota</taxon>
        <taxon>Betaproteobacteria</taxon>
        <taxon>Neisseriales</taxon>
        <taxon>Chromobacteriaceae</taxon>
        <taxon>Chromobacterium</taxon>
    </lineage>
</organism>
<gene>
    <name evidence="4" type="ORF">D1345_02890</name>
</gene>
<keyword evidence="3" id="KW-0812">Transmembrane</keyword>
<proteinExistence type="inferred from homology"/>
<sequence>MSEHLCREVNCGESIGRRTVMKTALGAAALFAMGAGGGLNGVAYAASLSKSQRDAMTPEQVLAEMAKGNERFRSGKPMQHDYLAQKRSSAEGQYPSAVVLSCIDSRAPAEIVMDAGIGETFNSRVAGNVVNDDLLGSMEFACAVAGAKVVLVMGHTACGAIKGAIDHVELGNLTGLLARIRPAISLTKYDGERSSKNAEFVDAVAHSNVLHTIDQIRKRSDVLAKLEKEGRIKIAGAMYHLSGGRLEFL</sequence>
<dbReference type="NCBIfam" id="NF011765">
    <property type="entry name" value="PRK15219.1"/>
    <property type="match status" value="1"/>
</dbReference>
<feature type="binding site" evidence="2">
    <location>
        <position position="155"/>
    </location>
    <ligand>
        <name>Zn(2+)</name>
        <dbReference type="ChEBI" id="CHEBI:29105"/>
    </ligand>
</feature>
<dbReference type="Gene3D" id="3.40.1050.10">
    <property type="entry name" value="Carbonic anhydrase"/>
    <property type="match status" value="1"/>
</dbReference>
<dbReference type="PANTHER" id="PTHR11002:SF79">
    <property type="entry name" value="CARBONIC ANHYDRASE 2"/>
    <property type="match status" value="1"/>
</dbReference>
<reference evidence="4 5" key="1">
    <citation type="submission" date="2018-08" db="EMBL/GenBank/DDBJ databases">
        <title>Complete genome sequence of JP2-74.</title>
        <authorList>
            <person name="Wu L."/>
        </authorList>
    </citation>
    <scope>NUCLEOTIDE SEQUENCE [LARGE SCALE GENOMIC DNA]</scope>
    <source>
        <strain evidence="4 5">JP2-74</strain>
    </source>
</reference>
<feature type="binding site" evidence="2">
    <location>
        <position position="104"/>
    </location>
    <ligand>
        <name>Zn(2+)</name>
        <dbReference type="ChEBI" id="CHEBI:29105"/>
    </ligand>
</feature>
<name>A0AAD0RMD3_9NEIS</name>
<protein>
    <submittedName>
        <fullName evidence="4">Carbonic anhydrase</fullName>
    </submittedName>
</protein>